<feature type="region of interest" description="Disordered" evidence="1">
    <location>
        <begin position="110"/>
        <end position="129"/>
    </location>
</feature>
<protein>
    <submittedName>
        <fullName evidence="2">Uncharacterized protein</fullName>
    </submittedName>
</protein>
<comment type="caution">
    <text evidence="2">The sequence shown here is derived from an EMBL/GenBank/DDBJ whole genome shotgun (WGS) entry which is preliminary data.</text>
</comment>
<organism evidence="2 3">
    <name type="scientific">Alkalicoccus urumqiensis</name>
    <name type="common">Bacillus urumqiensis</name>
    <dbReference type="NCBI Taxonomy" id="1548213"/>
    <lineage>
        <taxon>Bacteria</taxon>
        <taxon>Bacillati</taxon>
        <taxon>Bacillota</taxon>
        <taxon>Bacilli</taxon>
        <taxon>Bacillales</taxon>
        <taxon>Bacillaceae</taxon>
        <taxon>Alkalicoccus</taxon>
    </lineage>
</organism>
<dbReference type="AlphaFoldDB" id="A0A2P6MIH2"/>
<evidence type="ECO:0000313" key="2">
    <source>
        <dbReference type="EMBL" id="PRO66094.1"/>
    </source>
</evidence>
<name>A0A2P6MIH2_ALKUR</name>
<evidence type="ECO:0000313" key="3">
    <source>
        <dbReference type="Proteomes" id="UP000243650"/>
    </source>
</evidence>
<gene>
    <name evidence="2" type="ORF">C6I21_07295</name>
</gene>
<sequence length="129" mass="13780">MPESSGFVPKQKVIVPRTANPFIHFRPEIPAGPSPAPEQADGCRAAVILFFLGRAASVARRFASFPVRAASNREAAASMDEPIASLDRARVKTSSPRVIGSAYRVKPKPVRVSAINRKETAGRKTSAGP</sequence>
<keyword evidence="3" id="KW-1185">Reference proteome</keyword>
<proteinExistence type="predicted"/>
<reference evidence="2 3" key="1">
    <citation type="submission" date="2018-03" db="EMBL/GenBank/DDBJ databases">
        <title>Bacillus urumqiensis sp. nov., a moderately haloalkaliphilic bacterium isolated from a salt lake.</title>
        <authorList>
            <person name="Zhao B."/>
            <person name="Liao Z."/>
        </authorList>
    </citation>
    <scope>NUCLEOTIDE SEQUENCE [LARGE SCALE GENOMIC DNA]</scope>
    <source>
        <strain evidence="2 3">BZ-SZ-XJ18</strain>
    </source>
</reference>
<accession>A0A2P6MIH2</accession>
<dbReference type="Proteomes" id="UP000243650">
    <property type="component" value="Unassembled WGS sequence"/>
</dbReference>
<dbReference type="EMBL" id="PVNS01000005">
    <property type="protein sequence ID" value="PRO66094.1"/>
    <property type="molecule type" value="Genomic_DNA"/>
</dbReference>
<evidence type="ECO:0000256" key="1">
    <source>
        <dbReference type="SAM" id="MobiDB-lite"/>
    </source>
</evidence>